<proteinExistence type="predicted"/>
<organism evidence="1 2">
    <name type="scientific">Ditylenchus dipsaci</name>
    <dbReference type="NCBI Taxonomy" id="166011"/>
    <lineage>
        <taxon>Eukaryota</taxon>
        <taxon>Metazoa</taxon>
        <taxon>Ecdysozoa</taxon>
        <taxon>Nematoda</taxon>
        <taxon>Chromadorea</taxon>
        <taxon>Rhabditida</taxon>
        <taxon>Tylenchina</taxon>
        <taxon>Tylenchomorpha</taxon>
        <taxon>Sphaerularioidea</taxon>
        <taxon>Anguinidae</taxon>
        <taxon>Anguininae</taxon>
        <taxon>Ditylenchus</taxon>
    </lineage>
</organism>
<sequence length="105" mass="12404">MAKDVPWLQYILSQTISITSSPFLQLNPKTFNPRICLKRVNGNRQFSPTMGKSKGQDWDPYYYGEWQVTVPCSCGRSQYEAEKIYWTEVPMHDMTCNMTRRWPIM</sequence>
<dbReference type="WBParaSite" id="jg8570">
    <property type="protein sequence ID" value="jg8570"/>
    <property type="gene ID" value="jg8570"/>
</dbReference>
<name>A0A915ESS3_9BILA</name>
<evidence type="ECO:0000313" key="1">
    <source>
        <dbReference type="Proteomes" id="UP000887574"/>
    </source>
</evidence>
<dbReference type="AlphaFoldDB" id="A0A915ESS3"/>
<accession>A0A915ESS3</accession>
<protein>
    <submittedName>
        <fullName evidence="2">Uncharacterized protein</fullName>
    </submittedName>
</protein>
<dbReference type="Proteomes" id="UP000887574">
    <property type="component" value="Unplaced"/>
</dbReference>
<reference evidence="2" key="1">
    <citation type="submission" date="2022-11" db="UniProtKB">
        <authorList>
            <consortium name="WormBaseParasite"/>
        </authorList>
    </citation>
    <scope>IDENTIFICATION</scope>
</reference>
<evidence type="ECO:0000313" key="2">
    <source>
        <dbReference type="WBParaSite" id="jg8570"/>
    </source>
</evidence>
<keyword evidence="1" id="KW-1185">Reference proteome</keyword>